<accession>A0A8H6WHP3</accession>
<dbReference type="OrthoDB" id="2340858at2759"/>
<dbReference type="AlphaFoldDB" id="A0A8H6WHP3"/>
<dbReference type="PANTHER" id="PTHR33129:SF1">
    <property type="entry name" value="ATP-BINDING PROTEIN"/>
    <property type="match status" value="1"/>
</dbReference>
<evidence type="ECO:0000313" key="2">
    <source>
        <dbReference type="EMBL" id="KAF7318047.1"/>
    </source>
</evidence>
<feature type="compositionally biased region" description="Basic and acidic residues" evidence="1">
    <location>
        <begin position="602"/>
        <end position="616"/>
    </location>
</feature>
<feature type="region of interest" description="Disordered" evidence="1">
    <location>
        <begin position="580"/>
        <end position="616"/>
    </location>
</feature>
<reference evidence="2" key="1">
    <citation type="submission" date="2020-05" db="EMBL/GenBank/DDBJ databases">
        <title>Mycena genomes resolve the evolution of fungal bioluminescence.</title>
        <authorList>
            <person name="Tsai I.J."/>
        </authorList>
    </citation>
    <scope>NUCLEOTIDE SEQUENCE</scope>
    <source>
        <strain evidence="2">110903Hualien_Pintung</strain>
    </source>
</reference>
<organism evidence="2 3">
    <name type="scientific">Mycena chlorophos</name>
    <name type="common">Agaric fungus</name>
    <name type="synonym">Agaricus chlorophos</name>
    <dbReference type="NCBI Taxonomy" id="658473"/>
    <lineage>
        <taxon>Eukaryota</taxon>
        <taxon>Fungi</taxon>
        <taxon>Dikarya</taxon>
        <taxon>Basidiomycota</taxon>
        <taxon>Agaricomycotina</taxon>
        <taxon>Agaricomycetes</taxon>
        <taxon>Agaricomycetidae</taxon>
        <taxon>Agaricales</taxon>
        <taxon>Marasmiineae</taxon>
        <taxon>Mycenaceae</taxon>
        <taxon>Mycena</taxon>
    </lineage>
</organism>
<evidence type="ECO:0000313" key="3">
    <source>
        <dbReference type="Proteomes" id="UP000613580"/>
    </source>
</evidence>
<keyword evidence="3" id="KW-1185">Reference proteome</keyword>
<gene>
    <name evidence="2" type="ORF">HMN09_00312400</name>
</gene>
<dbReference type="EMBL" id="JACAZE010000004">
    <property type="protein sequence ID" value="KAF7318047.1"/>
    <property type="molecule type" value="Genomic_DNA"/>
</dbReference>
<comment type="caution">
    <text evidence="2">The sequence shown here is derived from an EMBL/GenBank/DDBJ whole genome shotgun (WGS) entry which is preliminary data.</text>
</comment>
<proteinExistence type="predicted"/>
<dbReference type="PANTHER" id="PTHR33129">
    <property type="entry name" value="PROTEIN KINASE DOMAIN-CONTAINING PROTEIN-RELATED"/>
    <property type="match status" value="1"/>
</dbReference>
<protein>
    <submittedName>
        <fullName evidence="2">Uncharacterized protein</fullName>
    </submittedName>
</protein>
<dbReference type="InterPro" id="IPR052980">
    <property type="entry name" value="Crinkler_effector"/>
</dbReference>
<sequence>MKATSVVHSHPWNEVQLPLAVWEEWAAEWYQTFSPQEENHHPLDVIEQDGIKFNFVRLRTGEEEWIIERPEYPAIWRYIKEAMARLVSQRGIGGLVIWGQPGIGKRLFLFYALALAIHEQRPAVWCDSEERIILFPVGRAPYALEGQTGWPADAVVFVDSTAHLVQPPAKFLRHGIRNFIVQATSPNERRYKGWAKEKWANLWPMDLWSFEELRALMHLLRTKSTPPLGSNVVTLAADGVPPRVYSAERLFELLGPSVRAIIDNLDIVDTGNPAADLASHFASGSLFARVADHVLALTSSDVNTAAQMSGFHTFFFAVPPPFEGTSKAGGYQNPLHKYIIPTKFLAGILMDTVQTHELQEQYSFALQFSPAPQVARALYEAAFIRMMKQSEQPLQLEFSDPTFNTILSPPLLLHDLPLAPHSEMAINVLYVPPRGFPSFDAYLLIQSPDDDDGLLAIMLQATIARKHDVPKTGIDIFLDALDARPDANKIVPVFVFVVPLTNIGTDVSRPFWNNGIGAKRGLGKYERINIRTGYAVMELPKTLSYRLETCFREFSEFPFVKTSGGDDLVVPGAVDVETNTDTDAISKAARQRSSDDDDDDEHTSKRQHQEGHWQEA</sequence>
<evidence type="ECO:0000256" key="1">
    <source>
        <dbReference type="SAM" id="MobiDB-lite"/>
    </source>
</evidence>
<name>A0A8H6WHP3_MYCCL</name>
<dbReference type="Proteomes" id="UP000613580">
    <property type="component" value="Unassembled WGS sequence"/>
</dbReference>